<dbReference type="STRING" id="596152.DesU5LDRAFT_1488"/>
<keyword evidence="1" id="KW-0175">Coiled coil</keyword>
<evidence type="ECO:0000313" key="2">
    <source>
        <dbReference type="EMBL" id="EIG53173.1"/>
    </source>
</evidence>
<dbReference type="AlphaFoldDB" id="I2Q067"/>
<gene>
    <name evidence="2" type="ORF">DesU5LDRAFT_1488</name>
</gene>
<dbReference type="InterPro" id="IPR027417">
    <property type="entry name" value="P-loop_NTPase"/>
</dbReference>
<dbReference type="SUPFAM" id="SSF52540">
    <property type="entry name" value="P-loop containing nucleoside triphosphate hydrolases"/>
    <property type="match status" value="1"/>
</dbReference>
<dbReference type="EMBL" id="JH600068">
    <property type="protein sequence ID" value="EIG53173.1"/>
    <property type="molecule type" value="Genomic_DNA"/>
</dbReference>
<dbReference type="HOGENOM" id="CLU_1419458_0_0_7"/>
<organism evidence="2">
    <name type="scientific">Desulfovibrio sp. U5L</name>
    <dbReference type="NCBI Taxonomy" id="596152"/>
    <lineage>
        <taxon>Bacteria</taxon>
        <taxon>Pseudomonadati</taxon>
        <taxon>Thermodesulfobacteriota</taxon>
        <taxon>Desulfovibrionia</taxon>
        <taxon>Desulfovibrionales</taxon>
        <taxon>Desulfovibrionaceae</taxon>
        <taxon>Desulfovibrio</taxon>
    </lineage>
</organism>
<accession>I2Q067</accession>
<proteinExistence type="predicted"/>
<reference evidence="2" key="1">
    <citation type="submission" date="2011-11" db="EMBL/GenBank/DDBJ databases">
        <title>Improved High-Quality Draft sequence of Desulfovibrio sp. U5L.</title>
        <authorList>
            <consortium name="US DOE Joint Genome Institute"/>
            <person name="Lucas S."/>
            <person name="Han J."/>
            <person name="Lapidus A."/>
            <person name="Cheng J.-F."/>
            <person name="Goodwin L."/>
            <person name="Pitluck S."/>
            <person name="Peters L."/>
            <person name="Ovchinnikova G."/>
            <person name="Held B."/>
            <person name="Detter J.C."/>
            <person name="Han C."/>
            <person name="Tapia R."/>
            <person name="Land M."/>
            <person name="Hauser L."/>
            <person name="Kyrpides N."/>
            <person name="Ivanova N."/>
            <person name="Pagani I."/>
            <person name="Gabster J."/>
            <person name="Walker C."/>
            <person name="Stolyar S."/>
            <person name="Stahl D."/>
            <person name="Arkin A."/>
            <person name="Dehal P."/>
            <person name="Hazen T."/>
            <person name="Woyke T."/>
        </authorList>
    </citation>
    <scope>NUCLEOTIDE SEQUENCE [LARGE SCALE GENOMIC DNA]</scope>
    <source>
        <strain evidence="2">U5L</strain>
    </source>
</reference>
<dbReference type="eggNOG" id="ENOG50317UW">
    <property type="taxonomic scope" value="Bacteria"/>
</dbReference>
<feature type="coiled-coil region" evidence="1">
    <location>
        <begin position="32"/>
        <end position="73"/>
    </location>
</feature>
<dbReference type="Gene3D" id="3.40.50.300">
    <property type="entry name" value="P-loop containing nucleotide triphosphate hydrolases"/>
    <property type="match status" value="1"/>
</dbReference>
<evidence type="ECO:0000256" key="1">
    <source>
        <dbReference type="SAM" id="Coils"/>
    </source>
</evidence>
<dbReference type="OrthoDB" id="5455196at2"/>
<protein>
    <submittedName>
        <fullName evidence="2">Uncharacterized protein</fullName>
    </submittedName>
</protein>
<name>I2Q067_9BACT</name>
<sequence>MSADTAILESQVQGLTSRLVTLRGELALYNQAKGLDEAAEAERTKADEARKALTEAKKTLEGLKEEKARAVAKTCAALAGAMGQILPEGEAIMRIEDDGSVTLAWKRPDGRTIPHAGLSGGQRVLFDAALAHALLSNATHRVLILEAAELDPARLTLALEHIVATNPGAQILVNSCHEPSTIPSGWESVRM</sequence>